<reference evidence="2 3" key="1">
    <citation type="submission" date="2020-04" db="EMBL/GenBank/DDBJ databases">
        <authorList>
            <person name="Alioto T."/>
            <person name="Alioto T."/>
            <person name="Gomez Garrido J."/>
        </authorList>
    </citation>
    <scope>NUCLEOTIDE SEQUENCE [LARGE SCALE GENOMIC DNA]</scope>
</reference>
<protein>
    <submittedName>
        <fullName evidence="2">Uncharacterized protein</fullName>
    </submittedName>
</protein>
<accession>A0A8S1DF34</accession>
<sequence>MKCLKNWQGSIFGLDTRYSSFDARSGDSEFGPAAFTRTLFSEVGKGWYASRGRSWRSAAAAAGWVERVVDERDKPFGGGGGGGALGAAGRLAGGAVLALRARVTAAAAAAVYVCVSVCASGQADSEPASKATTTTIRPPARHRESTGPKPHSRAQRVAGRILIRRGRNSSFACSRGGKAWVGGEPGQPAAPPPPRRRRRRCSTARSEPVAARPARANEVGGRCRP</sequence>
<comment type="caution">
    <text evidence="2">The sequence shown here is derived from an EMBL/GenBank/DDBJ whole genome shotgun (WGS) entry which is preliminary data.</text>
</comment>
<evidence type="ECO:0000313" key="3">
    <source>
        <dbReference type="Proteomes" id="UP000494165"/>
    </source>
</evidence>
<dbReference type="Proteomes" id="UP000494165">
    <property type="component" value="Unassembled WGS sequence"/>
</dbReference>
<feature type="region of interest" description="Disordered" evidence="1">
    <location>
        <begin position="124"/>
        <end position="156"/>
    </location>
</feature>
<evidence type="ECO:0000313" key="2">
    <source>
        <dbReference type="EMBL" id="CAB3378786.1"/>
    </source>
</evidence>
<keyword evidence="3" id="KW-1185">Reference proteome</keyword>
<gene>
    <name evidence="2" type="ORF">CLODIP_2_CD09362</name>
</gene>
<organism evidence="2 3">
    <name type="scientific">Cloeon dipterum</name>
    <dbReference type="NCBI Taxonomy" id="197152"/>
    <lineage>
        <taxon>Eukaryota</taxon>
        <taxon>Metazoa</taxon>
        <taxon>Ecdysozoa</taxon>
        <taxon>Arthropoda</taxon>
        <taxon>Hexapoda</taxon>
        <taxon>Insecta</taxon>
        <taxon>Pterygota</taxon>
        <taxon>Palaeoptera</taxon>
        <taxon>Ephemeroptera</taxon>
        <taxon>Pisciforma</taxon>
        <taxon>Baetidae</taxon>
        <taxon>Cloeon</taxon>
    </lineage>
</organism>
<name>A0A8S1DF34_9INSE</name>
<proteinExistence type="predicted"/>
<dbReference type="EMBL" id="CADEPI010000172">
    <property type="protein sequence ID" value="CAB3378786.1"/>
    <property type="molecule type" value="Genomic_DNA"/>
</dbReference>
<evidence type="ECO:0000256" key="1">
    <source>
        <dbReference type="SAM" id="MobiDB-lite"/>
    </source>
</evidence>
<dbReference type="AlphaFoldDB" id="A0A8S1DF34"/>
<feature type="region of interest" description="Disordered" evidence="1">
    <location>
        <begin position="174"/>
        <end position="225"/>
    </location>
</feature>